<dbReference type="EMBL" id="JACAZI010000008">
    <property type="protein sequence ID" value="KAF7354332.1"/>
    <property type="molecule type" value="Genomic_DNA"/>
</dbReference>
<dbReference type="OrthoDB" id="160645at2759"/>
<protein>
    <submittedName>
        <fullName evidence="1">Apple protein</fullName>
    </submittedName>
</protein>
<proteinExistence type="predicted"/>
<organism evidence="1 2">
    <name type="scientific">Mycena venus</name>
    <dbReference type="NCBI Taxonomy" id="2733690"/>
    <lineage>
        <taxon>Eukaryota</taxon>
        <taxon>Fungi</taxon>
        <taxon>Dikarya</taxon>
        <taxon>Basidiomycota</taxon>
        <taxon>Agaricomycotina</taxon>
        <taxon>Agaricomycetes</taxon>
        <taxon>Agaricomycetidae</taxon>
        <taxon>Agaricales</taxon>
        <taxon>Marasmiineae</taxon>
        <taxon>Mycenaceae</taxon>
        <taxon>Mycena</taxon>
    </lineage>
</organism>
<dbReference type="Proteomes" id="UP000620124">
    <property type="component" value="Unassembled WGS sequence"/>
</dbReference>
<sequence>MSAIFSLPLLITLVGVFCVGCRINGFMKHRSKFKFTLSRGFTSAEVELVDGSVDFAAGIGILFDLTFKGKIVDQQLFELPLSPLTIPGIIVVGPFLSAHVGLGYELGAKGKVIARNNIGWSNMTAKLDMLDGTKSHTGTWIRHDPVPLISVELERYAKLDPYVTAGLYFGVSILSGKLKVSAGIEAKASLPVTASVAVKGGTDTAITLQGCQGVTVSLDAKLEIYLTLDAGNFNRHYYPQEIVFPIFSQCIGIPTAVGMDKLAPDVPIPVLEPTVPNATYRTINAQIKNAMLHVVWLPKPNNNLVAIPPVEVVDGPGSIHRLFLSLTTSERNATAGIYDNRVLHIDGLFMAIYGVSPLILSPKEAVPKRAAVVALRSEIGPDGRPTFAGGVTGSRIPTFGDIIFGTKTGQTPYYYPVVCIYEQKYRTPARVFLVRDAVKGPELLTYMAKRMDLRKPKSESFFQQVVDGPPFEYCHFASFTIT</sequence>
<dbReference type="AlphaFoldDB" id="A0A8H6Y810"/>
<evidence type="ECO:0000313" key="1">
    <source>
        <dbReference type="EMBL" id="KAF7354332.1"/>
    </source>
</evidence>
<accession>A0A8H6Y810</accession>
<evidence type="ECO:0000313" key="2">
    <source>
        <dbReference type="Proteomes" id="UP000620124"/>
    </source>
</evidence>
<keyword evidence="2" id="KW-1185">Reference proteome</keyword>
<comment type="caution">
    <text evidence="1">The sequence shown here is derived from an EMBL/GenBank/DDBJ whole genome shotgun (WGS) entry which is preliminary data.</text>
</comment>
<gene>
    <name evidence="1" type="ORF">MVEN_01121600</name>
</gene>
<reference evidence="1" key="1">
    <citation type="submission" date="2020-05" db="EMBL/GenBank/DDBJ databases">
        <title>Mycena genomes resolve the evolution of fungal bioluminescence.</title>
        <authorList>
            <person name="Tsai I.J."/>
        </authorList>
    </citation>
    <scope>NUCLEOTIDE SEQUENCE</scope>
    <source>
        <strain evidence="1">CCC161011</strain>
    </source>
</reference>
<name>A0A8H6Y810_9AGAR</name>